<evidence type="ECO:0000256" key="6">
    <source>
        <dbReference type="ARBA" id="ARBA00022741"/>
    </source>
</evidence>
<evidence type="ECO:0000313" key="13">
    <source>
        <dbReference type="EMBL" id="KAF2108873.1"/>
    </source>
</evidence>
<dbReference type="FunFam" id="3.40.50.300:FF:000967">
    <property type="entry name" value="ABC multidrug transporter mdr4"/>
    <property type="match status" value="1"/>
</dbReference>
<dbReference type="InterPro" id="IPR027417">
    <property type="entry name" value="P-loop_NTPase"/>
</dbReference>
<feature type="domain" description="ABC transmembrane type-1" evidence="12">
    <location>
        <begin position="60"/>
        <end position="349"/>
    </location>
</feature>
<keyword evidence="9 10" id="KW-0472">Membrane</keyword>
<evidence type="ECO:0000256" key="4">
    <source>
        <dbReference type="ARBA" id="ARBA00022692"/>
    </source>
</evidence>
<feature type="transmembrane region" description="Helical" evidence="10">
    <location>
        <begin position="290"/>
        <end position="312"/>
    </location>
</feature>
<dbReference type="Pfam" id="PF00664">
    <property type="entry name" value="ABC_membrane"/>
    <property type="match status" value="2"/>
</dbReference>
<evidence type="ECO:0000256" key="10">
    <source>
        <dbReference type="SAM" id="Phobius"/>
    </source>
</evidence>
<evidence type="ECO:0000256" key="1">
    <source>
        <dbReference type="ARBA" id="ARBA00004141"/>
    </source>
</evidence>
<name>A0A6A5YPK0_9PLEO</name>
<feature type="transmembrane region" description="Helical" evidence="10">
    <location>
        <begin position="318"/>
        <end position="338"/>
    </location>
</feature>
<feature type="transmembrane region" description="Helical" evidence="10">
    <location>
        <begin position="56"/>
        <end position="86"/>
    </location>
</feature>
<feature type="transmembrane region" description="Helical" evidence="10">
    <location>
        <begin position="961"/>
        <end position="984"/>
    </location>
</feature>
<sequence length="1273" mass="138246">MTTSSPAPEREREGVVAVRGDERAILDRQLHGLPSLEHESGAKPSIQQYASTTDKVVLGVTAICALVAGALNPLVPVIYGLLVAVFEGFSEGSVSEAELRSKVATFAVYYVYLAVALFIFSFLATVGFYWSGERITRALRTTYLSAVLRQNMAFFDILDPGEVSNRIMSDMGILQEAITSKIAILLSAIATFCAAFVVMFVMYWKTALILTPFFVFMLLLAYVGGARAVRHQKAARTLFSHAGGMVEEAFGAIRQVLTFGMQPLIYRRYSAALTQAALEERKGQNISSGLIASMNAIPCLVYAVAFWAGSIYTMQGDVSSGSIVTTVLAVVIGIFALIRIAPSIQALTLGIAISTALLDTIGRRSPQDPLGEKGDKPRFVRGEIVLDHVDLIYPSRDQVKVLKDVCMTIPEGKKTAIVGPSGGGKSSVIGLLERFYEPTNGVLMLDGRDIQTLNLKWLRQQIGLVDQDLILFDATIMENICYGCSTPVDLLHHKAVEAARKAQAHEFIESLPEGYQTRVGERGLQFSGGQRQRLAIARALVRDPKILLFDEATSALDSFSEKAVQTAIDAASEQCTTIVIAHRLSTITNADLIVVMAEGSVVDQGTHTELMSRNGLYANLIEQQQIKGQSSDMPPSLLTNEKIDSTEVQNRQEIHKESIKGGSLMLLESKVDPDESSKASKRRSISFMLAMSRRDWKMLLVGLVCALLGGLLIPAQSVLTAELITILGLPRDRYGELRHRTNIYCGLFVLLAGAGLIFWMIVCVTLSRATQNLCQRVRERCCERIMQQDVAFFDRVESSPSALAGVLSKNIDDLAGMGGPVIGGIMTFMATIVGGIVLSVVIGWKLALVCAATVPIVVACGWLRLQVLAGFDARSRQSGFRAALYAGELVRSVRAVASLGMETQATTFYNNFLTAQAIDSLRPILSASALYAASQSVVYLCAALAFWYGGSLIASGEYSDFQVYVCIISLVSGAQIAGSVFNFAPDMGKAAHSAQELEAIINQNHAEHDPSPNKTQVLGNGLPESYEECHIDFRKVSFAYPARPTQHALDDFTIRVPAGRTLALVGQSGSGKSTCLSLLARFYQLKQGQITCGGTDIRDMDIQRYRSAIALVSQEPIIFSGSLRENIAVGLVDEEVDDARILDVCRQTNLSDFVQSLPEGLSTFLGTSGRMLSGGQKQRLALARALLRDPKILLLDEATSALDSESEAVVQRAIDALRRRRTTVMVAHRLKTVMNADLIGVMDKGTLAEMGSPEELLAKRGLFWNMAQLQDLA</sequence>
<dbReference type="InterPro" id="IPR036640">
    <property type="entry name" value="ABC1_TM_sf"/>
</dbReference>
<keyword evidence="4 10" id="KW-0812">Transmembrane</keyword>
<evidence type="ECO:0000259" key="11">
    <source>
        <dbReference type="PROSITE" id="PS50893"/>
    </source>
</evidence>
<dbReference type="GO" id="GO:0005524">
    <property type="term" value="F:ATP binding"/>
    <property type="evidence" value="ECO:0007669"/>
    <property type="project" value="UniProtKB-KW"/>
</dbReference>
<evidence type="ECO:0000256" key="2">
    <source>
        <dbReference type="ARBA" id="ARBA00007577"/>
    </source>
</evidence>
<dbReference type="PROSITE" id="PS00211">
    <property type="entry name" value="ABC_TRANSPORTER_1"/>
    <property type="match status" value="2"/>
</dbReference>
<keyword evidence="7" id="KW-0067">ATP-binding</keyword>
<keyword evidence="6" id="KW-0547">Nucleotide-binding</keyword>
<evidence type="ECO:0000256" key="3">
    <source>
        <dbReference type="ARBA" id="ARBA00022448"/>
    </source>
</evidence>
<dbReference type="InterPro" id="IPR011527">
    <property type="entry name" value="ABC1_TM_dom"/>
</dbReference>
<evidence type="ECO:0000256" key="9">
    <source>
        <dbReference type="ARBA" id="ARBA00023136"/>
    </source>
</evidence>
<feature type="transmembrane region" description="Helical" evidence="10">
    <location>
        <begin position="741"/>
        <end position="766"/>
    </location>
</feature>
<dbReference type="FunFam" id="3.40.50.300:FF:000251">
    <property type="entry name" value="ABC transporter B family member 19"/>
    <property type="match status" value="1"/>
</dbReference>
<dbReference type="PROSITE" id="PS50893">
    <property type="entry name" value="ABC_TRANSPORTER_2"/>
    <property type="match status" value="2"/>
</dbReference>
<reference evidence="13" key="1">
    <citation type="journal article" date="2020" name="Stud. Mycol.">
        <title>101 Dothideomycetes genomes: a test case for predicting lifestyles and emergence of pathogens.</title>
        <authorList>
            <person name="Haridas S."/>
            <person name="Albert R."/>
            <person name="Binder M."/>
            <person name="Bloem J."/>
            <person name="Labutti K."/>
            <person name="Salamov A."/>
            <person name="Andreopoulos B."/>
            <person name="Baker S."/>
            <person name="Barry K."/>
            <person name="Bills G."/>
            <person name="Bluhm B."/>
            <person name="Cannon C."/>
            <person name="Castanera R."/>
            <person name="Culley D."/>
            <person name="Daum C."/>
            <person name="Ezra D."/>
            <person name="Gonzalez J."/>
            <person name="Henrissat B."/>
            <person name="Kuo A."/>
            <person name="Liang C."/>
            <person name="Lipzen A."/>
            <person name="Lutzoni F."/>
            <person name="Magnuson J."/>
            <person name="Mondo S."/>
            <person name="Nolan M."/>
            <person name="Ohm R."/>
            <person name="Pangilinan J."/>
            <person name="Park H.-J."/>
            <person name="Ramirez L."/>
            <person name="Alfaro M."/>
            <person name="Sun H."/>
            <person name="Tritt A."/>
            <person name="Yoshinaga Y."/>
            <person name="Zwiers L.-H."/>
            <person name="Turgeon B."/>
            <person name="Goodwin S."/>
            <person name="Spatafora J."/>
            <person name="Crous P."/>
            <person name="Grigoriev I."/>
        </authorList>
    </citation>
    <scope>NUCLEOTIDE SEQUENCE</scope>
    <source>
        <strain evidence="13">CBS 627.86</strain>
    </source>
</reference>
<protein>
    <submittedName>
        <fullName evidence="13">Multidrug resistance protein 1, 2, 3</fullName>
    </submittedName>
</protein>
<dbReference type="InterPro" id="IPR003593">
    <property type="entry name" value="AAA+_ATPase"/>
</dbReference>
<feature type="transmembrane region" description="Helical" evidence="10">
    <location>
        <begin position="182"/>
        <end position="203"/>
    </location>
</feature>
<dbReference type="PANTHER" id="PTHR43394">
    <property type="entry name" value="ATP-DEPENDENT PERMEASE MDL1, MITOCHONDRIAL"/>
    <property type="match status" value="1"/>
</dbReference>
<dbReference type="EMBL" id="ML977345">
    <property type="protein sequence ID" value="KAF2108873.1"/>
    <property type="molecule type" value="Genomic_DNA"/>
</dbReference>
<dbReference type="AlphaFoldDB" id="A0A6A5YPK0"/>
<dbReference type="Gene3D" id="3.40.50.300">
    <property type="entry name" value="P-loop containing nucleotide triphosphate hydrolases"/>
    <property type="match status" value="2"/>
</dbReference>
<keyword evidence="5" id="KW-0677">Repeat</keyword>
<dbReference type="GO" id="GO:0090374">
    <property type="term" value="P:oligopeptide export from mitochondrion"/>
    <property type="evidence" value="ECO:0007669"/>
    <property type="project" value="TreeGrafter"/>
</dbReference>
<dbReference type="OrthoDB" id="6500128at2759"/>
<dbReference type="SUPFAM" id="SSF90123">
    <property type="entry name" value="ABC transporter transmembrane region"/>
    <property type="match status" value="2"/>
</dbReference>
<feature type="transmembrane region" description="Helical" evidence="10">
    <location>
        <begin position="698"/>
        <end position="721"/>
    </location>
</feature>
<feature type="transmembrane region" description="Helical" evidence="10">
    <location>
        <begin position="209"/>
        <end position="229"/>
    </location>
</feature>
<dbReference type="SUPFAM" id="SSF52540">
    <property type="entry name" value="P-loop containing nucleoside triphosphate hydrolases"/>
    <property type="match status" value="2"/>
</dbReference>
<evidence type="ECO:0000256" key="8">
    <source>
        <dbReference type="ARBA" id="ARBA00022989"/>
    </source>
</evidence>
<feature type="domain" description="ABC transporter" evidence="11">
    <location>
        <begin position="386"/>
        <end position="623"/>
    </location>
</feature>
<dbReference type="CDD" id="cd18577">
    <property type="entry name" value="ABC_6TM_Pgp_ABCB1_D1_like"/>
    <property type="match status" value="1"/>
</dbReference>
<dbReference type="InterPro" id="IPR039421">
    <property type="entry name" value="Type_1_exporter"/>
</dbReference>
<dbReference type="PROSITE" id="PS50929">
    <property type="entry name" value="ABC_TM1F"/>
    <property type="match status" value="2"/>
</dbReference>
<feature type="transmembrane region" description="Helical" evidence="10">
    <location>
        <begin position="929"/>
        <end position="949"/>
    </location>
</feature>
<dbReference type="PANTHER" id="PTHR43394:SF11">
    <property type="entry name" value="ATP-BINDING CASSETTE TRANSPORTER"/>
    <property type="match status" value="1"/>
</dbReference>
<dbReference type="SMART" id="SM00382">
    <property type="entry name" value="AAA"/>
    <property type="match status" value="2"/>
</dbReference>
<dbReference type="GO" id="GO:0015421">
    <property type="term" value="F:ABC-type oligopeptide transporter activity"/>
    <property type="evidence" value="ECO:0007669"/>
    <property type="project" value="TreeGrafter"/>
</dbReference>
<dbReference type="CDD" id="cd03249">
    <property type="entry name" value="ABC_MTABC3_MDL1_MDL2"/>
    <property type="match status" value="1"/>
</dbReference>
<dbReference type="Gene3D" id="1.20.1560.10">
    <property type="entry name" value="ABC transporter type 1, transmembrane domain"/>
    <property type="match status" value="2"/>
</dbReference>
<dbReference type="Proteomes" id="UP000799770">
    <property type="component" value="Unassembled WGS sequence"/>
</dbReference>
<evidence type="ECO:0000259" key="12">
    <source>
        <dbReference type="PROSITE" id="PS50929"/>
    </source>
</evidence>
<evidence type="ECO:0000256" key="7">
    <source>
        <dbReference type="ARBA" id="ARBA00022840"/>
    </source>
</evidence>
<evidence type="ECO:0000256" key="5">
    <source>
        <dbReference type="ARBA" id="ARBA00022737"/>
    </source>
</evidence>
<proteinExistence type="inferred from homology"/>
<dbReference type="GO" id="GO:0005743">
    <property type="term" value="C:mitochondrial inner membrane"/>
    <property type="evidence" value="ECO:0007669"/>
    <property type="project" value="TreeGrafter"/>
</dbReference>
<feature type="domain" description="ABC transmembrane type-1" evidence="12">
    <location>
        <begin position="700"/>
        <end position="989"/>
    </location>
</feature>
<dbReference type="Pfam" id="PF00005">
    <property type="entry name" value="ABC_tran"/>
    <property type="match status" value="2"/>
</dbReference>
<dbReference type="InterPro" id="IPR003439">
    <property type="entry name" value="ABC_transporter-like_ATP-bd"/>
</dbReference>
<evidence type="ECO:0000313" key="14">
    <source>
        <dbReference type="Proteomes" id="UP000799770"/>
    </source>
</evidence>
<organism evidence="13 14">
    <name type="scientific">Lophiotrema nucula</name>
    <dbReference type="NCBI Taxonomy" id="690887"/>
    <lineage>
        <taxon>Eukaryota</taxon>
        <taxon>Fungi</taxon>
        <taxon>Dikarya</taxon>
        <taxon>Ascomycota</taxon>
        <taxon>Pezizomycotina</taxon>
        <taxon>Dothideomycetes</taxon>
        <taxon>Pleosporomycetidae</taxon>
        <taxon>Pleosporales</taxon>
        <taxon>Lophiotremataceae</taxon>
        <taxon>Lophiotrema</taxon>
    </lineage>
</organism>
<feature type="transmembrane region" description="Helical" evidence="10">
    <location>
        <begin position="106"/>
        <end position="130"/>
    </location>
</feature>
<dbReference type="InterPro" id="IPR017871">
    <property type="entry name" value="ABC_transporter-like_CS"/>
</dbReference>
<dbReference type="GO" id="GO:0016887">
    <property type="term" value="F:ATP hydrolysis activity"/>
    <property type="evidence" value="ECO:0007669"/>
    <property type="project" value="InterPro"/>
</dbReference>
<comment type="similarity">
    <text evidence="2">Belongs to the ABC transporter superfamily. ABCB family. Multidrug resistance exporter (TC 3.A.1.201) subfamily.</text>
</comment>
<keyword evidence="3" id="KW-0813">Transport</keyword>
<feature type="transmembrane region" description="Helical" evidence="10">
    <location>
        <begin position="817"/>
        <end position="840"/>
    </location>
</feature>
<dbReference type="CDD" id="cd18578">
    <property type="entry name" value="ABC_6TM_Pgp_ABCB1_D2_like"/>
    <property type="match status" value="1"/>
</dbReference>
<gene>
    <name evidence="13" type="ORF">BDV96DRAFT_586842</name>
</gene>
<keyword evidence="14" id="KW-1185">Reference proteome</keyword>
<keyword evidence="8 10" id="KW-1133">Transmembrane helix</keyword>
<comment type="subcellular location">
    <subcellularLocation>
        <location evidence="1">Membrane</location>
        <topology evidence="1">Multi-pass membrane protein</topology>
    </subcellularLocation>
</comment>
<feature type="domain" description="ABC transporter" evidence="11">
    <location>
        <begin position="1031"/>
        <end position="1269"/>
    </location>
</feature>
<accession>A0A6A5YPK0</accession>
<feature type="transmembrane region" description="Helical" evidence="10">
    <location>
        <begin position="846"/>
        <end position="865"/>
    </location>
</feature>